<evidence type="ECO:0000256" key="1">
    <source>
        <dbReference type="SAM" id="Coils"/>
    </source>
</evidence>
<feature type="transmembrane region" description="Helical" evidence="2">
    <location>
        <begin position="18"/>
        <end position="36"/>
    </location>
</feature>
<comment type="caution">
    <text evidence="3">The sequence shown here is derived from an EMBL/GenBank/DDBJ whole genome shotgun (WGS) entry which is preliminary data.</text>
</comment>
<keyword evidence="2" id="KW-0812">Transmembrane</keyword>
<evidence type="ECO:0000256" key="2">
    <source>
        <dbReference type="SAM" id="Phobius"/>
    </source>
</evidence>
<evidence type="ECO:0000313" key="3">
    <source>
        <dbReference type="EMBL" id="HDR50540.1"/>
    </source>
</evidence>
<organism evidence="3">
    <name type="scientific">Mariniphaga anaerophila</name>
    <dbReference type="NCBI Taxonomy" id="1484053"/>
    <lineage>
        <taxon>Bacteria</taxon>
        <taxon>Pseudomonadati</taxon>
        <taxon>Bacteroidota</taxon>
        <taxon>Bacteroidia</taxon>
        <taxon>Marinilabiliales</taxon>
        <taxon>Prolixibacteraceae</taxon>
        <taxon>Mariniphaga</taxon>
    </lineage>
</organism>
<reference evidence="3" key="1">
    <citation type="journal article" date="2020" name="mSystems">
        <title>Genome- and Community-Level Interaction Insights into Carbon Utilization and Element Cycling Functions of Hydrothermarchaeota in Hydrothermal Sediment.</title>
        <authorList>
            <person name="Zhou Z."/>
            <person name="Liu Y."/>
            <person name="Xu W."/>
            <person name="Pan J."/>
            <person name="Luo Z.H."/>
            <person name="Li M."/>
        </authorList>
    </citation>
    <scope>NUCLEOTIDE SEQUENCE [LARGE SCALE GENOMIC DNA]</scope>
    <source>
        <strain evidence="3">SpSt-1217</strain>
    </source>
</reference>
<gene>
    <name evidence="3" type="ORF">ENN90_02815</name>
</gene>
<dbReference type="AlphaFoldDB" id="A0A831PJI0"/>
<protein>
    <recommendedName>
        <fullName evidence="4">Cell division protein ZapB</fullName>
    </recommendedName>
</protein>
<keyword evidence="1" id="KW-0175">Coiled coil</keyword>
<name>A0A831PJI0_9BACT</name>
<evidence type="ECO:0008006" key="4">
    <source>
        <dbReference type="Google" id="ProtNLM"/>
    </source>
</evidence>
<keyword evidence="2" id="KW-1133">Transmembrane helix</keyword>
<feature type="coiled-coil region" evidence="1">
    <location>
        <begin position="120"/>
        <end position="175"/>
    </location>
</feature>
<sequence length="300" mass="35419">MNEQDLQKKIKARDRRNNIIVAVLSVILVALGVLYFKQNREHQEIVRELNAEKDAIQNELNTLVVRYDSLETENDTINEQLFVAQTKVKDLLLEIEQTKKVSLEKINSYQKQVTTLREIMRDFVVQIDSLNRRNQELLAENLEVKEQFRRVETEKQQLSVEKERLEQNLQRAAVLQVREITVEALNRRDRETRFANRAERIRIYFIISENVTARRGTKNIYARIMRPDQLLMSKSADNLFQFEDLRIQYSAMREVVYEGHDLPVAIFWDNTNEPELMTGEYTVDLFADGHNIGTTTFELR</sequence>
<proteinExistence type="predicted"/>
<accession>A0A831PJI0</accession>
<dbReference type="Proteomes" id="UP000886047">
    <property type="component" value="Unassembled WGS sequence"/>
</dbReference>
<dbReference type="EMBL" id="DSDK01000158">
    <property type="protein sequence ID" value="HDR50540.1"/>
    <property type="molecule type" value="Genomic_DNA"/>
</dbReference>
<keyword evidence="2" id="KW-0472">Membrane</keyword>
<feature type="coiled-coil region" evidence="1">
    <location>
        <begin position="39"/>
        <end position="80"/>
    </location>
</feature>